<protein>
    <submittedName>
        <fullName evidence="2">Transposase</fullName>
    </submittedName>
</protein>
<dbReference type="GO" id="GO:0015074">
    <property type="term" value="P:DNA integration"/>
    <property type="evidence" value="ECO:0007669"/>
    <property type="project" value="InterPro"/>
</dbReference>
<organism evidence="2 3">
    <name type="scientific">Candidatus Chryseobacterium massiliense</name>
    <dbReference type="NCBI Taxonomy" id="204089"/>
    <lineage>
        <taxon>Bacteria</taxon>
        <taxon>Pseudomonadati</taxon>
        <taxon>Bacteroidota</taxon>
        <taxon>Flavobacteriia</taxon>
        <taxon>Flavobacteriales</taxon>
        <taxon>Weeksellaceae</taxon>
        <taxon>Chryseobacterium group</taxon>
        <taxon>Chryseobacterium</taxon>
    </lineage>
</organism>
<dbReference type="InterPro" id="IPR001584">
    <property type="entry name" value="Integrase_cat-core"/>
</dbReference>
<proteinExistence type="predicted"/>
<dbReference type="AlphaFoldDB" id="A0A3D9B2I2"/>
<dbReference type="SUPFAM" id="SSF53098">
    <property type="entry name" value="Ribonuclease H-like"/>
    <property type="match status" value="1"/>
</dbReference>
<dbReference type="EMBL" id="QNVU01000024">
    <property type="protein sequence ID" value="REC47845.1"/>
    <property type="molecule type" value="Genomic_DNA"/>
</dbReference>
<name>A0A3D9B2I2_9FLAO</name>
<evidence type="ECO:0000313" key="3">
    <source>
        <dbReference type="Proteomes" id="UP000256924"/>
    </source>
</evidence>
<dbReference type="Proteomes" id="UP000256924">
    <property type="component" value="Unassembled WGS sequence"/>
</dbReference>
<dbReference type="Gene3D" id="3.30.420.10">
    <property type="entry name" value="Ribonuclease H-like superfamily/Ribonuclease H"/>
    <property type="match status" value="1"/>
</dbReference>
<sequence length="698" mass="80927">MNFKHGDIITRNAGDKQTVWLSQRLIMDVCNISEEYTWKVRSKYKTSVQKCYHHHNILPDSGKGWRWAKFDSGFYYDLSRIPNRAPQNYRELFGDSAELLKNYEDYTKGKQSSEFETMFKRHLNHVFRSYLEFYTDANEVQRPALAKACAVIDFILDHKDNYPGTKNKLYKDLEPVLKKMDLQYIPHHHLRLKEKIDELFETESLSIPDIIKLPRVGNSNSMVYADPQLVSWALQLRSNPKNYSDDYIIRKLKTMCELVSKRVPSESWFKKTIFQLPGTKFLTSKRYGSSRKSQIHKSYIPTEGALYAGDCWEMDATRVNIVSHTVEVIDEVTGKKTKADKFLMVVAIRDVHSGDIVGYSFDHSENRRVYTDAIAMAVKNTGYLPYEIITDRFPGHNTTEVEELFARLEALGCRIEISHNPNDKAGVERFFRTLQQITMPDSDLFYGDGIMSRSLSAFRSPEYISQITKESKKAGFDMYAAVEESTFIIESFRDTLYSKYSRKHKNVHKSPRQIHNESEKPHVIEVSDATISMLFGLKKKNIQIRNNGQINTEIYGVEMNYMISPAYYDIIKNYHLESVVMSYDIEDLTVVYLWEKHGALLKSLCEAEYFVPAKTKGPNKNLQQIGVAKAREKAIESLKQIDYDQSIGEENLMLGRYGKKDITNKADEYFEMPVKKVSGSDIQPEDFESDYLNDRNAY</sequence>
<dbReference type="RefSeq" id="WP_116098910.1">
    <property type="nucleotide sequence ID" value="NZ_QNVU01000024.1"/>
</dbReference>
<evidence type="ECO:0000259" key="1">
    <source>
        <dbReference type="PROSITE" id="PS50994"/>
    </source>
</evidence>
<dbReference type="InterPro" id="IPR012337">
    <property type="entry name" value="RNaseH-like_sf"/>
</dbReference>
<feature type="domain" description="Integrase catalytic" evidence="1">
    <location>
        <begin position="297"/>
        <end position="519"/>
    </location>
</feature>
<dbReference type="PROSITE" id="PS50994">
    <property type="entry name" value="INTEGRASE"/>
    <property type="match status" value="1"/>
</dbReference>
<gene>
    <name evidence="2" type="ORF">DRF68_12450</name>
</gene>
<reference evidence="2 3" key="1">
    <citation type="journal article" date="2004" name="Emerg. Infect. Dis.">
        <title>Amoebae-resisting bacteria isolated from human nasal swabs by amoebal coculture.</title>
        <authorList>
            <person name="Greub G."/>
            <person name="La Scola B."/>
            <person name="Raoult D."/>
        </authorList>
    </citation>
    <scope>NUCLEOTIDE SEQUENCE [LARGE SCALE GENOMIC DNA]</scope>
    <source>
        <strain evidence="2 3">CCUG 51329</strain>
    </source>
</reference>
<evidence type="ECO:0000313" key="2">
    <source>
        <dbReference type="EMBL" id="REC47845.1"/>
    </source>
</evidence>
<dbReference type="InterPro" id="IPR036397">
    <property type="entry name" value="RNaseH_sf"/>
</dbReference>
<comment type="caution">
    <text evidence="2">The sequence shown here is derived from an EMBL/GenBank/DDBJ whole genome shotgun (WGS) entry which is preliminary data.</text>
</comment>
<dbReference type="GO" id="GO:0003676">
    <property type="term" value="F:nucleic acid binding"/>
    <property type="evidence" value="ECO:0007669"/>
    <property type="project" value="InterPro"/>
</dbReference>
<keyword evidence="3" id="KW-1185">Reference proteome</keyword>
<accession>A0A3D9B2I2</accession>